<evidence type="ECO:0000313" key="2">
    <source>
        <dbReference type="Proteomes" id="UP000762676"/>
    </source>
</evidence>
<keyword evidence="2" id="KW-1185">Reference proteome</keyword>
<dbReference type="Proteomes" id="UP000762676">
    <property type="component" value="Unassembled WGS sequence"/>
</dbReference>
<organism evidence="1 2">
    <name type="scientific">Elysia marginata</name>
    <dbReference type="NCBI Taxonomy" id="1093978"/>
    <lineage>
        <taxon>Eukaryota</taxon>
        <taxon>Metazoa</taxon>
        <taxon>Spiralia</taxon>
        <taxon>Lophotrochozoa</taxon>
        <taxon>Mollusca</taxon>
        <taxon>Gastropoda</taxon>
        <taxon>Heterobranchia</taxon>
        <taxon>Euthyneura</taxon>
        <taxon>Panpulmonata</taxon>
        <taxon>Sacoglossa</taxon>
        <taxon>Placobranchoidea</taxon>
        <taxon>Plakobranchidae</taxon>
        <taxon>Elysia</taxon>
    </lineage>
</organism>
<protein>
    <submittedName>
        <fullName evidence="1">Uncharacterized protein</fullName>
    </submittedName>
</protein>
<dbReference type="EMBL" id="BMAT01011396">
    <property type="protein sequence ID" value="GFR71997.1"/>
    <property type="molecule type" value="Genomic_DNA"/>
</dbReference>
<name>A0AAV4FFI8_9GAST</name>
<reference evidence="1 2" key="1">
    <citation type="journal article" date="2021" name="Elife">
        <title>Chloroplast acquisition without the gene transfer in kleptoplastic sea slugs, Plakobranchus ocellatus.</title>
        <authorList>
            <person name="Maeda T."/>
            <person name="Takahashi S."/>
            <person name="Yoshida T."/>
            <person name="Shimamura S."/>
            <person name="Takaki Y."/>
            <person name="Nagai Y."/>
            <person name="Toyoda A."/>
            <person name="Suzuki Y."/>
            <person name="Arimoto A."/>
            <person name="Ishii H."/>
            <person name="Satoh N."/>
            <person name="Nishiyama T."/>
            <person name="Hasebe M."/>
            <person name="Maruyama T."/>
            <person name="Minagawa J."/>
            <person name="Obokata J."/>
            <person name="Shigenobu S."/>
        </authorList>
    </citation>
    <scope>NUCLEOTIDE SEQUENCE [LARGE SCALE GENOMIC DNA]</scope>
</reference>
<dbReference type="AlphaFoldDB" id="A0AAV4FFI8"/>
<comment type="caution">
    <text evidence="1">The sequence shown here is derived from an EMBL/GenBank/DDBJ whole genome shotgun (WGS) entry which is preliminary data.</text>
</comment>
<sequence length="106" mass="11815">MLLASGPDRNLISLVPAALTARHSQQAANQAVPAWGVCAHCELAGRQESLHQSYEDYTETCRSVRIRWNAKIRKTTKNTNKFEQVRGLTGLETVIHETAQSDNLQL</sequence>
<proteinExistence type="predicted"/>
<evidence type="ECO:0000313" key="1">
    <source>
        <dbReference type="EMBL" id="GFR71997.1"/>
    </source>
</evidence>
<accession>A0AAV4FFI8</accession>
<gene>
    <name evidence="1" type="ORF">ElyMa_005693900</name>
</gene>